<evidence type="ECO:0000313" key="2">
    <source>
        <dbReference type="Proteomes" id="UP001168877"/>
    </source>
</evidence>
<dbReference type="Gene3D" id="3.40.395.10">
    <property type="entry name" value="Adenoviral Proteinase, Chain A"/>
    <property type="match status" value="1"/>
</dbReference>
<name>A0AA39VUX5_ACESA</name>
<proteinExistence type="predicted"/>
<accession>A0AA39VUX5</accession>
<sequence>MPSGVVGKPPKGWSMLKYRWTTEDLTVVRGLLLVGNRPWSEVDIVLIPCNIGQQHLVIASIDLTVEKIYLLDPYRQEVTWHTSND</sequence>
<evidence type="ECO:0008006" key="3">
    <source>
        <dbReference type="Google" id="ProtNLM"/>
    </source>
</evidence>
<dbReference type="AlphaFoldDB" id="A0AA39VUX5"/>
<comment type="caution">
    <text evidence="1">The sequence shown here is derived from an EMBL/GenBank/DDBJ whole genome shotgun (WGS) entry which is preliminary data.</text>
</comment>
<protein>
    <recommendedName>
        <fullName evidence="3">Ubiquitin-like protease family profile domain-containing protein</fullName>
    </recommendedName>
</protein>
<dbReference type="Proteomes" id="UP001168877">
    <property type="component" value="Unassembled WGS sequence"/>
</dbReference>
<reference evidence="1" key="1">
    <citation type="journal article" date="2022" name="Plant J.">
        <title>Strategies of tolerance reflected in two North American maple genomes.</title>
        <authorList>
            <person name="McEvoy S.L."/>
            <person name="Sezen U.U."/>
            <person name="Trouern-Trend A."/>
            <person name="McMahon S.M."/>
            <person name="Schaberg P.G."/>
            <person name="Yang J."/>
            <person name="Wegrzyn J.L."/>
            <person name="Swenson N.G."/>
        </authorList>
    </citation>
    <scope>NUCLEOTIDE SEQUENCE</scope>
    <source>
        <strain evidence="1">NS2018</strain>
    </source>
</reference>
<reference evidence="1" key="2">
    <citation type="submission" date="2023-06" db="EMBL/GenBank/DDBJ databases">
        <authorList>
            <person name="Swenson N.G."/>
            <person name="Wegrzyn J.L."/>
            <person name="Mcevoy S.L."/>
        </authorList>
    </citation>
    <scope>NUCLEOTIDE SEQUENCE</scope>
    <source>
        <strain evidence="1">NS2018</strain>
        <tissue evidence="1">Leaf</tissue>
    </source>
</reference>
<organism evidence="1 2">
    <name type="scientific">Acer saccharum</name>
    <name type="common">Sugar maple</name>
    <dbReference type="NCBI Taxonomy" id="4024"/>
    <lineage>
        <taxon>Eukaryota</taxon>
        <taxon>Viridiplantae</taxon>
        <taxon>Streptophyta</taxon>
        <taxon>Embryophyta</taxon>
        <taxon>Tracheophyta</taxon>
        <taxon>Spermatophyta</taxon>
        <taxon>Magnoliopsida</taxon>
        <taxon>eudicotyledons</taxon>
        <taxon>Gunneridae</taxon>
        <taxon>Pentapetalae</taxon>
        <taxon>rosids</taxon>
        <taxon>malvids</taxon>
        <taxon>Sapindales</taxon>
        <taxon>Sapindaceae</taxon>
        <taxon>Hippocastanoideae</taxon>
        <taxon>Acereae</taxon>
        <taxon>Acer</taxon>
    </lineage>
</organism>
<gene>
    <name evidence="1" type="ORF">LWI29_013869</name>
</gene>
<keyword evidence="2" id="KW-1185">Reference proteome</keyword>
<evidence type="ECO:0000313" key="1">
    <source>
        <dbReference type="EMBL" id="KAK0593560.1"/>
    </source>
</evidence>
<dbReference type="EMBL" id="JAUESC010000378">
    <property type="protein sequence ID" value="KAK0593560.1"/>
    <property type="molecule type" value="Genomic_DNA"/>
</dbReference>